<name>A0AAN7YA30_9EURO</name>
<evidence type="ECO:0000313" key="4">
    <source>
        <dbReference type="EMBL" id="KAK5090927.1"/>
    </source>
</evidence>
<evidence type="ECO:0000256" key="2">
    <source>
        <dbReference type="PROSITE-ProRule" id="PRU00339"/>
    </source>
</evidence>
<dbReference type="SMART" id="SM00028">
    <property type="entry name" value="TPR"/>
    <property type="match status" value="4"/>
</dbReference>
<dbReference type="GO" id="GO:0051301">
    <property type="term" value="P:cell division"/>
    <property type="evidence" value="ECO:0007669"/>
    <property type="project" value="TreeGrafter"/>
</dbReference>
<dbReference type="PANTHER" id="PTHR12558:SF50">
    <property type="entry name" value="ASSEMBLY CHAPERONE OF RPL4-RELATED"/>
    <property type="match status" value="1"/>
</dbReference>
<dbReference type="SUPFAM" id="SSF48452">
    <property type="entry name" value="TPR-like"/>
    <property type="match status" value="2"/>
</dbReference>
<feature type="compositionally biased region" description="Basic and acidic residues" evidence="3">
    <location>
        <begin position="401"/>
        <end position="420"/>
    </location>
</feature>
<dbReference type="EMBL" id="JAVRRJ010000001">
    <property type="protein sequence ID" value="KAK5090927.1"/>
    <property type="molecule type" value="Genomic_DNA"/>
</dbReference>
<sequence length="420" mass="46870">MGKTRTKSRSNSKDVLRSTKTPLVKSSVNSKSQKSTEDLLQEAATHLDHSQPEQALALVQEALKRLESDAAAYRDVDVLLQNAAQEKATFPSALVLGGDISLAMGDVDEARAQYEMAVKIDPNGALVSAEPYLQLAQICEEGGQKSIYYFDKAIEVMRNEIEVLDEQMEMEGTKEIVDGRRARVADALCGMAEVYMTDLSWEPDAEQRCEQLVTEAVALCPDMLSAGVLQTLASVRISQKRVDEAKRALARSVSLWKDVPEGIDDPARPDFATRVALARLLMEVEQEEDALTVVQGLVKEDDQSVEALYLGGWCHVLLSQKADNSAETRSVQSEQARERLGNCLKLYRKIAYEDEPLRQHAEELVQQLNKDLNLDEEADGWETEEEQDDQDDNADIEADDVDHARDQEKDVEMTPDRLQD</sequence>
<evidence type="ECO:0008006" key="6">
    <source>
        <dbReference type="Google" id="ProtNLM"/>
    </source>
</evidence>
<accession>A0AAN7YA30</accession>
<dbReference type="Proteomes" id="UP001309876">
    <property type="component" value="Unassembled WGS sequence"/>
</dbReference>
<evidence type="ECO:0000256" key="3">
    <source>
        <dbReference type="SAM" id="MobiDB-lite"/>
    </source>
</evidence>
<feature type="repeat" description="TPR" evidence="2">
    <location>
        <begin position="91"/>
        <end position="124"/>
    </location>
</feature>
<dbReference type="Gene3D" id="1.25.40.10">
    <property type="entry name" value="Tetratricopeptide repeat domain"/>
    <property type="match status" value="2"/>
</dbReference>
<dbReference type="InterPro" id="IPR011990">
    <property type="entry name" value="TPR-like_helical_dom_sf"/>
</dbReference>
<dbReference type="GO" id="GO:0005680">
    <property type="term" value="C:anaphase-promoting complex"/>
    <property type="evidence" value="ECO:0007669"/>
    <property type="project" value="UniProtKB-ARBA"/>
</dbReference>
<keyword evidence="5" id="KW-1185">Reference proteome</keyword>
<dbReference type="Pfam" id="PF13181">
    <property type="entry name" value="TPR_8"/>
    <property type="match status" value="1"/>
</dbReference>
<feature type="compositionally biased region" description="Low complexity" evidence="3">
    <location>
        <begin position="24"/>
        <end position="33"/>
    </location>
</feature>
<evidence type="ECO:0000256" key="1">
    <source>
        <dbReference type="ARBA" id="ARBA00022803"/>
    </source>
</evidence>
<evidence type="ECO:0000313" key="5">
    <source>
        <dbReference type="Proteomes" id="UP001309876"/>
    </source>
</evidence>
<feature type="region of interest" description="Disordered" evidence="3">
    <location>
        <begin position="371"/>
        <end position="420"/>
    </location>
</feature>
<gene>
    <name evidence="4" type="ORF">LTR05_001105</name>
</gene>
<proteinExistence type="predicted"/>
<dbReference type="PROSITE" id="PS50005">
    <property type="entry name" value="TPR"/>
    <property type="match status" value="1"/>
</dbReference>
<organism evidence="4 5">
    <name type="scientific">Lithohypha guttulata</name>
    <dbReference type="NCBI Taxonomy" id="1690604"/>
    <lineage>
        <taxon>Eukaryota</taxon>
        <taxon>Fungi</taxon>
        <taxon>Dikarya</taxon>
        <taxon>Ascomycota</taxon>
        <taxon>Pezizomycotina</taxon>
        <taxon>Eurotiomycetes</taxon>
        <taxon>Chaetothyriomycetidae</taxon>
        <taxon>Chaetothyriales</taxon>
        <taxon>Trichomeriaceae</taxon>
        <taxon>Lithohypha</taxon>
    </lineage>
</organism>
<dbReference type="InterPro" id="IPR019734">
    <property type="entry name" value="TPR_rpt"/>
</dbReference>
<feature type="compositionally biased region" description="Basic residues" evidence="3">
    <location>
        <begin position="1"/>
        <end position="10"/>
    </location>
</feature>
<comment type="caution">
    <text evidence="4">The sequence shown here is derived from an EMBL/GenBank/DDBJ whole genome shotgun (WGS) entry which is preliminary data.</text>
</comment>
<feature type="region of interest" description="Disordered" evidence="3">
    <location>
        <begin position="1"/>
        <end position="39"/>
    </location>
</feature>
<dbReference type="PANTHER" id="PTHR12558">
    <property type="entry name" value="CELL DIVISION CYCLE 16,23,27"/>
    <property type="match status" value="1"/>
</dbReference>
<dbReference type="CDD" id="cd24142">
    <property type="entry name" value="ACL4-like"/>
    <property type="match status" value="1"/>
</dbReference>
<feature type="compositionally biased region" description="Acidic residues" evidence="3">
    <location>
        <begin position="374"/>
        <end position="400"/>
    </location>
</feature>
<reference evidence="4 5" key="1">
    <citation type="submission" date="2023-08" db="EMBL/GenBank/DDBJ databases">
        <title>Black Yeasts Isolated from many extreme environments.</title>
        <authorList>
            <person name="Coleine C."/>
            <person name="Stajich J.E."/>
            <person name="Selbmann L."/>
        </authorList>
    </citation>
    <scope>NUCLEOTIDE SEQUENCE [LARGE SCALE GENOMIC DNA]</scope>
    <source>
        <strain evidence="4 5">CCFEE 5910</strain>
    </source>
</reference>
<keyword evidence="1 2" id="KW-0802">TPR repeat</keyword>
<dbReference type="AlphaFoldDB" id="A0AAN7YA30"/>
<protein>
    <recommendedName>
        <fullName evidence="6">Assembly chaperone of rpl4</fullName>
    </recommendedName>
</protein>